<gene>
    <name evidence="2" type="ORF">CBM2589_A90059</name>
</gene>
<protein>
    <submittedName>
        <fullName evidence="2">Uncharacterized protein</fullName>
    </submittedName>
</protein>
<dbReference type="EMBL" id="OFSP01000039">
    <property type="protein sequence ID" value="SOY68401.1"/>
    <property type="molecule type" value="Genomic_DNA"/>
</dbReference>
<evidence type="ECO:0000256" key="1">
    <source>
        <dbReference type="SAM" id="MobiDB-lite"/>
    </source>
</evidence>
<sequence>MQHAAAIPGASAATERVRLVRKLHQWLFRQHQESLEIKQLPCAAGSIRRRMASASMPGIAPTKNRENDRSRESP</sequence>
<feature type="region of interest" description="Disordered" evidence="1">
    <location>
        <begin position="48"/>
        <end position="74"/>
    </location>
</feature>
<evidence type="ECO:0000313" key="3">
    <source>
        <dbReference type="Proteomes" id="UP000256297"/>
    </source>
</evidence>
<accession>A0A975XFF4</accession>
<organism evidence="2 3">
    <name type="scientific">Cupriavidus taiwanensis</name>
    <dbReference type="NCBI Taxonomy" id="164546"/>
    <lineage>
        <taxon>Bacteria</taxon>
        <taxon>Pseudomonadati</taxon>
        <taxon>Pseudomonadota</taxon>
        <taxon>Betaproteobacteria</taxon>
        <taxon>Burkholderiales</taxon>
        <taxon>Burkholderiaceae</taxon>
        <taxon>Cupriavidus</taxon>
    </lineage>
</organism>
<evidence type="ECO:0000313" key="2">
    <source>
        <dbReference type="EMBL" id="SOY68401.1"/>
    </source>
</evidence>
<comment type="caution">
    <text evidence="2">The sequence shown here is derived from an EMBL/GenBank/DDBJ whole genome shotgun (WGS) entry which is preliminary data.</text>
</comment>
<dbReference type="AlphaFoldDB" id="A0A975XFF4"/>
<name>A0A975XFF4_9BURK</name>
<dbReference type="Proteomes" id="UP000256297">
    <property type="component" value="Chromosome CBM2589_a"/>
</dbReference>
<feature type="compositionally biased region" description="Basic and acidic residues" evidence="1">
    <location>
        <begin position="63"/>
        <end position="74"/>
    </location>
</feature>
<proteinExistence type="predicted"/>
<reference evidence="2 3" key="1">
    <citation type="submission" date="2018-01" db="EMBL/GenBank/DDBJ databases">
        <authorList>
            <person name="Clerissi C."/>
        </authorList>
    </citation>
    <scope>NUCLEOTIDE SEQUENCE [LARGE SCALE GENOMIC DNA]</scope>
    <source>
        <strain evidence="2">Cupriavidus taiwanensis STM 3521</strain>
    </source>
</reference>